<dbReference type="EMBL" id="LAZR01049026">
    <property type="protein sequence ID" value="KKK90602.1"/>
    <property type="molecule type" value="Genomic_DNA"/>
</dbReference>
<accession>A0A0F8Z9W6</accession>
<feature type="non-terminal residue" evidence="2">
    <location>
        <position position="429"/>
    </location>
</feature>
<evidence type="ECO:0000313" key="2">
    <source>
        <dbReference type="EMBL" id="KKK90602.1"/>
    </source>
</evidence>
<organism evidence="2">
    <name type="scientific">marine sediment metagenome</name>
    <dbReference type="NCBI Taxonomy" id="412755"/>
    <lineage>
        <taxon>unclassified sequences</taxon>
        <taxon>metagenomes</taxon>
        <taxon>ecological metagenomes</taxon>
    </lineage>
</organism>
<feature type="compositionally biased region" description="Polar residues" evidence="1">
    <location>
        <begin position="415"/>
        <end position="429"/>
    </location>
</feature>
<name>A0A0F8Z9W6_9ZZZZ</name>
<dbReference type="AlphaFoldDB" id="A0A0F8Z9W6"/>
<feature type="non-terminal residue" evidence="2">
    <location>
        <position position="1"/>
    </location>
</feature>
<protein>
    <submittedName>
        <fullName evidence="2">Uncharacterized protein</fullName>
    </submittedName>
</protein>
<proteinExistence type="predicted"/>
<feature type="region of interest" description="Disordered" evidence="1">
    <location>
        <begin position="391"/>
        <end position="429"/>
    </location>
</feature>
<comment type="caution">
    <text evidence="2">The sequence shown here is derived from an EMBL/GenBank/DDBJ whole genome shotgun (WGS) entry which is preliminary data.</text>
</comment>
<evidence type="ECO:0000256" key="1">
    <source>
        <dbReference type="SAM" id="MobiDB-lite"/>
    </source>
</evidence>
<gene>
    <name evidence="2" type="ORF">LCGC14_2721360</name>
</gene>
<feature type="compositionally biased region" description="Polar residues" evidence="1">
    <location>
        <begin position="391"/>
        <end position="401"/>
    </location>
</feature>
<reference evidence="2" key="1">
    <citation type="journal article" date="2015" name="Nature">
        <title>Complex archaea that bridge the gap between prokaryotes and eukaryotes.</title>
        <authorList>
            <person name="Spang A."/>
            <person name="Saw J.H."/>
            <person name="Jorgensen S.L."/>
            <person name="Zaremba-Niedzwiedzka K."/>
            <person name="Martijn J."/>
            <person name="Lind A.E."/>
            <person name="van Eijk R."/>
            <person name="Schleper C."/>
            <person name="Guy L."/>
            <person name="Ettema T.J."/>
        </authorList>
    </citation>
    <scope>NUCLEOTIDE SEQUENCE</scope>
</reference>
<sequence length="429" mass="48147">HEVGQVYSDPVDLVDYIGDPSAISFEGFEFEGNYYRVGVEVAKEMYPKHAEIMIPSYSLHGADFDLDPQSISKDQVKSGQFSTLREYVQLADFWIPDEAIIITIEPKTATILRTIPAETPEGGPYDKLYYKDFAGSSLPIPPVWYWMDLDATLNVIVNKMRRQAEAQKTNLVYEGDTADDAERLANAPDLKTIKVSNADGVKAIEWKGIDPEHYSWINYLEQQFSAQGNNLYLLGGQGTGSETLGQDQLQFANASKSVDDMTGTTYDLVKAVANKMAWHFWSDPLISVPRIKRIEGFGDIPVVFDRAARDGEFWDYEFNVEPYSLQRLSAMVESQRTMSLLTQWILPSAQIAAQQGAQVNVPKATRHIAKMMGLRGFDDWYETAVPNVETQLNPYTPTQGKVKNKDVQDGRTGINPASSIANSRQKTQR</sequence>